<evidence type="ECO:0000256" key="11">
    <source>
        <dbReference type="RuleBase" id="RU362031"/>
    </source>
</evidence>
<keyword evidence="7 11" id="KW-0862">Zinc</keyword>
<dbReference type="PATRIC" id="fig|1618744.3.peg.231"/>
<comment type="subcellular location">
    <subcellularLocation>
        <location evidence="2">Membrane</location>
        <topology evidence="2">Multi-pass membrane protein</topology>
    </subcellularLocation>
</comment>
<comment type="cofactor">
    <cofactor evidence="1 11">
        <name>Zn(2+)</name>
        <dbReference type="ChEBI" id="CHEBI:29105"/>
    </cofactor>
</comment>
<dbReference type="PANTHER" id="PTHR42837">
    <property type="entry name" value="REGULATOR OF SIGMA-E PROTEASE RSEP"/>
    <property type="match status" value="1"/>
</dbReference>
<evidence type="ECO:0000313" key="13">
    <source>
        <dbReference type="EMBL" id="KKR70629.1"/>
    </source>
</evidence>
<keyword evidence="9 11" id="KW-0482">Metalloprotease</keyword>
<evidence type="ECO:0000259" key="12">
    <source>
        <dbReference type="PROSITE" id="PS50106"/>
    </source>
</evidence>
<name>A0A0G0T0V1_9BACT</name>
<evidence type="ECO:0000256" key="3">
    <source>
        <dbReference type="ARBA" id="ARBA00007931"/>
    </source>
</evidence>
<evidence type="ECO:0000256" key="6">
    <source>
        <dbReference type="ARBA" id="ARBA00022801"/>
    </source>
</evidence>
<dbReference type="Proteomes" id="UP000034452">
    <property type="component" value="Unassembled WGS sequence"/>
</dbReference>
<evidence type="ECO:0000256" key="9">
    <source>
        <dbReference type="ARBA" id="ARBA00023049"/>
    </source>
</evidence>
<feature type="transmembrane region" description="Helical" evidence="11">
    <location>
        <begin position="104"/>
        <end position="125"/>
    </location>
</feature>
<organism evidence="13 14">
    <name type="scientific">Candidatus Nomurabacteria bacterium GW2011_GWB1_40_7</name>
    <dbReference type="NCBI Taxonomy" id="1618744"/>
    <lineage>
        <taxon>Bacteria</taxon>
        <taxon>Candidatus Nomuraibacteriota</taxon>
    </lineage>
</organism>
<gene>
    <name evidence="13" type="ORF">UU13_C0003G0073</name>
</gene>
<dbReference type="EMBL" id="LBZL01000003">
    <property type="protein sequence ID" value="KKR70629.1"/>
    <property type="molecule type" value="Genomic_DNA"/>
</dbReference>
<feature type="domain" description="PDZ" evidence="12">
    <location>
        <begin position="132"/>
        <end position="201"/>
    </location>
</feature>
<evidence type="ECO:0000256" key="4">
    <source>
        <dbReference type="ARBA" id="ARBA00022670"/>
    </source>
</evidence>
<dbReference type="GO" id="GO:0016020">
    <property type="term" value="C:membrane"/>
    <property type="evidence" value="ECO:0007669"/>
    <property type="project" value="UniProtKB-SubCell"/>
</dbReference>
<dbReference type="CDD" id="cd06163">
    <property type="entry name" value="S2P-M50_PDZ_RseP-like"/>
    <property type="match status" value="1"/>
</dbReference>
<accession>A0A0G0T0V1</accession>
<comment type="similarity">
    <text evidence="3 11">Belongs to the peptidase M50B family.</text>
</comment>
<dbReference type="PANTHER" id="PTHR42837:SF2">
    <property type="entry name" value="MEMBRANE METALLOPROTEASE ARASP2, CHLOROPLASTIC-RELATED"/>
    <property type="match status" value="1"/>
</dbReference>
<evidence type="ECO:0000256" key="10">
    <source>
        <dbReference type="ARBA" id="ARBA00023136"/>
    </source>
</evidence>
<dbReference type="Pfam" id="PF02163">
    <property type="entry name" value="Peptidase_M50"/>
    <property type="match status" value="1"/>
</dbReference>
<dbReference type="InterPro" id="IPR001478">
    <property type="entry name" value="PDZ"/>
</dbReference>
<keyword evidence="10 11" id="KW-0472">Membrane</keyword>
<keyword evidence="5 11" id="KW-0812">Transmembrane</keyword>
<dbReference type="SMART" id="SM00228">
    <property type="entry name" value="PDZ"/>
    <property type="match status" value="1"/>
</dbReference>
<dbReference type="InterPro" id="IPR036034">
    <property type="entry name" value="PDZ_sf"/>
</dbReference>
<dbReference type="GO" id="GO:0006508">
    <property type="term" value="P:proteolysis"/>
    <property type="evidence" value="ECO:0007669"/>
    <property type="project" value="UniProtKB-KW"/>
</dbReference>
<feature type="transmembrane region" description="Helical" evidence="11">
    <location>
        <begin position="351"/>
        <end position="372"/>
    </location>
</feature>
<dbReference type="NCBIfam" id="TIGR00054">
    <property type="entry name" value="RIP metalloprotease RseP"/>
    <property type="match status" value="1"/>
</dbReference>
<dbReference type="EC" id="3.4.24.-" evidence="11"/>
<evidence type="ECO:0000256" key="5">
    <source>
        <dbReference type="ARBA" id="ARBA00022692"/>
    </source>
</evidence>
<dbReference type="SUPFAM" id="SSF50156">
    <property type="entry name" value="PDZ domain-like"/>
    <property type="match status" value="1"/>
</dbReference>
<dbReference type="GO" id="GO:0004222">
    <property type="term" value="F:metalloendopeptidase activity"/>
    <property type="evidence" value="ECO:0007669"/>
    <property type="project" value="InterPro"/>
</dbReference>
<proteinExistence type="inferred from homology"/>
<dbReference type="AlphaFoldDB" id="A0A0G0T0V1"/>
<dbReference type="Gene3D" id="2.30.42.10">
    <property type="match status" value="1"/>
</dbReference>
<dbReference type="InterPro" id="IPR004387">
    <property type="entry name" value="Pept_M50_Zn"/>
</dbReference>
<dbReference type="InterPro" id="IPR008915">
    <property type="entry name" value="Peptidase_M50"/>
</dbReference>
<keyword evidence="4 13" id="KW-0645">Protease</keyword>
<sequence length="379" mass="41465">MSILIFIIILLVLVLVHEAGHFFTAKSFGIRVDEFGFGFPPKIFSFKKGETEYSLNLLPLGGFVKIFGESVDEVDTLEVGFLDKKETPEKMELAKRSLAHKPKWQQALVLVAGIVANFLLAWLLFSLSFMSGFPTSVGSEIAVKELSDVNLVVTSVLQESPAEKAGLKTGDKIIGIKNSNDSTTDVSPEAVISFVVESNGEEIIIEYTRGKNTEINTTKVVPVIDQADGRAKIGISMDQIGTVKLPVFMAFWEGLRLDWFMTKGTVIGLYTLVKEGIQGNGSLDAVIGPVGLVGIVGDAYEFGFIYLMSFATLISINLAIINLLPFPALDGGRLLFLLIEKMKGSRINPKIANTVNAMGFYLLILLMLVITYHDVVKLF</sequence>
<evidence type="ECO:0000256" key="2">
    <source>
        <dbReference type="ARBA" id="ARBA00004141"/>
    </source>
</evidence>
<dbReference type="PROSITE" id="PS50106">
    <property type="entry name" value="PDZ"/>
    <property type="match status" value="1"/>
</dbReference>
<evidence type="ECO:0000256" key="1">
    <source>
        <dbReference type="ARBA" id="ARBA00001947"/>
    </source>
</evidence>
<dbReference type="GO" id="GO:0046872">
    <property type="term" value="F:metal ion binding"/>
    <property type="evidence" value="ECO:0007669"/>
    <property type="project" value="UniProtKB-KW"/>
</dbReference>
<comment type="caution">
    <text evidence="13">The sequence shown here is derived from an EMBL/GenBank/DDBJ whole genome shotgun (WGS) entry which is preliminary data.</text>
</comment>
<keyword evidence="11" id="KW-0479">Metal-binding</keyword>
<keyword evidence="8 11" id="KW-1133">Transmembrane helix</keyword>
<keyword evidence="6 11" id="KW-0378">Hydrolase</keyword>
<reference evidence="13 14" key="1">
    <citation type="journal article" date="2015" name="Nature">
        <title>rRNA introns, odd ribosomes, and small enigmatic genomes across a large radiation of phyla.</title>
        <authorList>
            <person name="Brown C.T."/>
            <person name="Hug L.A."/>
            <person name="Thomas B.C."/>
            <person name="Sharon I."/>
            <person name="Castelle C.J."/>
            <person name="Singh A."/>
            <person name="Wilkins M.J."/>
            <person name="Williams K.H."/>
            <person name="Banfield J.F."/>
        </authorList>
    </citation>
    <scope>NUCLEOTIDE SEQUENCE [LARGE SCALE GENOMIC DNA]</scope>
</reference>
<protein>
    <recommendedName>
        <fullName evidence="11">Zinc metalloprotease</fullName>
        <ecNumber evidence="11">3.4.24.-</ecNumber>
    </recommendedName>
</protein>
<evidence type="ECO:0000256" key="8">
    <source>
        <dbReference type="ARBA" id="ARBA00022989"/>
    </source>
</evidence>
<evidence type="ECO:0000256" key="7">
    <source>
        <dbReference type="ARBA" id="ARBA00022833"/>
    </source>
</evidence>
<evidence type="ECO:0000313" key="14">
    <source>
        <dbReference type="Proteomes" id="UP000034452"/>
    </source>
</evidence>